<evidence type="ECO:0000313" key="2">
    <source>
        <dbReference type="Proteomes" id="UP000177480"/>
    </source>
</evidence>
<dbReference type="STRING" id="1802114.A2719_02985"/>
<dbReference type="AlphaFoldDB" id="A0A1G2G1M9"/>
<dbReference type="EMBL" id="MHNK01000010">
    <property type="protein sequence ID" value="OGZ43902.1"/>
    <property type="molecule type" value="Genomic_DNA"/>
</dbReference>
<proteinExistence type="predicted"/>
<sequence>MCDFTMVWVEKAIAGMQVMRGLGYHKHPVFAGCKDGEGRNVDGWQVPTEDVETLQELLAETGAYFFLNTLNT</sequence>
<gene>
    <name evidence="1" type="ORF">A2719_02985</name>
</gene>
<name>A0A1G2G1M9_9BACT</name>
<reference evidence="1 2" key="1">
    <citation type="journal article" date="2016" name="Nat. Commun.">
        <title>Thousands of microbial genomes shed light on interconnected biogeochemical processes in an aquifer system.</title>
        <authorList>
            <person name="Anantharaman K."/>
            <person name="Brown C.T."/>
            <person name="Hug L.A."/>
            <person name="Sharon I."/>
            <person name="Castelle C.J."/>
            <person name="Probst A.J."/>
            <person name="Thomas B.C."/>
            <person name="Singh A."/>
            <person name="Wilkins M.J."/>
            <person name="Karaoz U."/>
            <person name="Brodie E.L."/>
            <person name="Williams K.H."/>
            <person name="Hubbard S.S."/>
            <person name="Banfield J.F."/>
        </authorList>
    </citation>
    <scope>NUCLEOTIDE SEQUENCE [LARGE SCALE GENOMIC DNA]</scope>
</reference>
<evidence type="ECO:0000313" key="1">
    <source>
        <dbReference type="EMBL" id="OGZ43902.1"/>
    </source>
</evidence>
<organism evidence="1 2">
    <name type="scientific">Candidatus Ryanbacteria bacterium RIFCSPHIGHO2_01_FULL_45_22</name>
    <dbReference type="NCBI Taxonomy" id="1802114"/>
    <lineage>
        <taxon>Bacteria</taxon>
        <taxon>Candidatus Ryaniibacteriota</taxon>
    </lineage>
</organism>
<comment type="caution">
    <text evidence="1">The sequence shown here is derived from an EMBL/GenBank/DDBJ whole genome shotgun (WGS) entry which is preliminary data.</text>
</comment>
<protein>
    <submittedName>
        <fullName evidence="1">Uncharacterized protein</fullName>
    </submittedName>
</protein>
<accession>A0A1G2G1M9</accession>
<dbReference type="Proteomes" id="UP000177480">
    <property type="component" value="Unassembled WGS sequence"/>
</dbReference>